<evidence type="ECO:0000256" key="6">
    <source>
        <dbReference type="ARBA" id="ARBA00022692"/>
    </source>
</evidence>
<accession>A0A1E7WCF8</accession>
<gene>
    <name evidence="12" type="primary">prsE</name>
    <name evidence="12" type="ORF">DUPY_44360</name>
</gene>
<organism evidence="12 13">
    <name type="scientific">Duganella phyllosphaerae</name>
    <dbReference type="NCBI Taxonomy" id="762836"/>
    <lineage>
        <taxon>Bacteria</taxon>
        <taxon>Pseudomonadati</taxon>
        <taxon>Pseudomonadota</taxon>
        <taxon>Betaproteobacteria</taxon>
        <taxon>Burkholderiales</taxon>
        <taxon>Oxalobacteraceae</taxon>
        <taxon>Telluria group</taxon>
        <taxon>Duganella</taxon>
    </lineage>
</organism>
<proteinExistence type="inferred from homology"/>
<evidence type="ECO:0000256" key="2">
    <source>
        <dbReference type="ARBA" id="ARBA00009477"/>
    </source>
</evidence>
<evidence type="ECO:0000313" key="12">
    <source>
        <dbReference type="EMBL" id="OEZ94694.1"/>
    </source>
</evidence>
<keyword evidence="7 9" id="KW-1133">Transmembrane helix</keyword>
<evidence type="ECO:0000259" key="10">
    <source>
        <dbReference type="Pfam" id="PF25994"/>
    </source>
</evidence>
<dbReference type="InterPro" id="IPR058781">
    <property type="entry name" value="HH_AprE-like"/>
</dbReference>
<dbReference type="PATRIC" id="fig|762836.4.peg.4565"/>
<keyword evidence="8 9" id="KW-0472">Membrane</keyword>
<keyword evidence="13" id="KW-1185">Reference proteome</keyword>
<keyword evidence="5 9" id="KW-0997">Cell inner membrane</keyword>
<dbReference type="Gene3D" id="2.40.30.170">
    <property type="match status" value="1"/>
</dbReference>
<comment type="caution">
    <text evidence="12">The sequence shown here is derived from an EMBL/GenBank/DDBJ whole genome shotgun (WGS) entry which is preliminary data.</text>
</comment>
<dbReference type="AlphaFoldDB" id="A0A1E7WCF8"/>
<evidence type="ECO:0000256" key="5">
    <source>
        <dbReference type="ARBA" id="ARBA00022519"/>
    </source>
</evidence>
<keyword evidence="6 9" id="KW-0812">Transmembrane</keyword>
<dbReference type="OrthoDB" id="9775513at2"/>
<evidence type="ECO:0000256" key="1">
    <source>
        <dbReference type="ARBA" id="ARBA00004377"/>
    </source>
</evidence>
<sequence length="453" mass="49268">MKLLSSESKALAADVVSHDVAPLTVPTDASGYGKLGWLVVLLGVGGFFLWATLAPLDKGVPLQGTVAKEGNRKTIQHQNGGIVNEILVQDGDTVKAGQLLVRMSDIAPKSQVEVARVQYLAARAAEARLVAERDGTAIVFPASLQAYKADPRTADVFEVQQQLKSARESALKNELAAVDENIAGLRAQTRGLEESRQAKVQQLGFLKEQVENLRDLAKEGYIARSRLLEVERTYAQVSGAISEDIGNISRGQRQVMELSLRRVQRTQEYQKEVRAALYDAQKEAEALSGRMLSLDYDLANAEIRAPVGGIVVGLNVFTKGGVVAPGARLLDIVPADDGLIVEGLLPVNLIDRVQTKLPVELIFSAFNANRTPHVDGVVEQVAADRTVDERTGAATYKVRVKVTPAGTRMIARQHMDVRPGMPVEIFVKTGERTMMNYLLKPVMDRAKTSLSED</sequence>
<dbReference type="InterPro" id="IPR058982">
    <property type="entry name" value="Beta-barrel_AprE"/>
</dbReference>
<dbReference type="Pfam" id="PF25994">
    <property type="entry name" value="HH_AprE"/>
    <property type="match status" value="1"/>
</dbReference>
<protein>
    <recommendedName>
        <fullName evidence="9">Membrane fusion protein (MFP) family protein</fullName>
    </recommendedName>
</protein>
<dbReference type="PANTHER" id="PTHR30386:SF17">
    <property type="entry name" value="ALKALINE PROTEASE SECRETION PROTEIN APRE"/>
    <property type="match status" value="1"/>
</dbReference>
<evidence type="ECO:0000259" key="11">
    <source>
        <dbReference type="Pfam" id="PF26002"/>
    </source>
</evidence>
<feature type="transmembrane region" description="Helical" evidence="9">
    <location>
        <begin position="35"/>
        <end position="53"/>
    </location>
</feature>
<dbReference type="GO" id="GO:0005886">
    <property type="term" value="C:plasma membrane"/>
    <property type="evidence" value="ECO:0007669"/>
    <property type="project" value="UniProtKB-SubCell"/>
</dbReference>
<dbReference type="PRINTS" id="PR01490">
    <property type="entry name" value="RTXTOXIND"/>
</dbReference>
<reference evidence="13" key="1">
    <citation type="journal article" date="2016" name="Front. Microbiol.">
        <title>Molecular Keys to the Janthinobacterium and Duganella spp. Interaction with the Plant Pathogen Fusarium graminearum.</title>
        <authorList>
            <person name="Haack F.S."/>
            <person name="Poehlein A."/>
            <person name="Kroger C."/>
            <person name="Voigt C.A."/>
            <person name="Piepenbring M."/>
            <person name="Bode H.B."/>
            <person name="Daniel R."/>
            <person name="Schafer W."/>
            <person name="Streit W.R."/>
        </authorList>
    </citation>
    <scope>NUCLEOTIDE SEQUENCE [LARGE SCALE GENOMIC DNA]</scope>
    <source>
        <strain evidence="13">T54</strain>
    </source>
</reference>
<name>A0A1E7WCF8_9BURK</name>
<dbReference type="PANTHER" id="PTHR30386">
    <property type="entry name" value="MEMBRANE FUSION SUBUNIT OF EMRAB-TOLC MULTIDRUG EFFLUX PUMP"/>
    <property type="match status" value="1"/>
</dbReference>
<feature type="domain" description="AprE-like beta-barrel" evidence="11">
    <location>
        <begin position="339"/>
        <end position="430"/>
    </location>
</feature>
<dbReference type="GO" id="GO:0015031">
    <property type="term" value="P:protein transport"/>
    <property type="evidence" value="ECO:0007669"/>
    <property type="project" value="InterPro"/>
</dbReference>
<evidence type="ECO:0000256" key="7">
    <source>
        <dbReference type="ARBA" id="ARBA00022989"/>
    </source>
</evidence>
<evidence type="ECO:0000256" key="4">
    <source>
        <dbReference type="ARBA" id="ARBA00022475"/>
    </source>
</evidence>
<comment type="subcellular location">
    <subcellularLocation>
        <location evidence="1 9">Cell inner membrane</location>
        <topology evidence="1 9">Single-pass membrane protein</topology>
    </subcellularLocation>
</comment>
<comment type="similarity">
    <text evidence="2 9">Belongs to the membrane fusion protein (MFP) (TC 8.A.1) family.</text>
</comment>
<keyword evidence="4 9" id="KW-1003">Cell membrane</keyword>
<dbReference type="Proteomes" id="UP000175989">
    <property type="component" value="Unassembled WGS sequence"/>
</dbReference>
<evidence type="ECO:0000256" key="8">
    <source>
        <dbReference type="ARBA" id="ARBA00023136"/>
    </source>
</evidence>
<dbReference type="RefSeq" id="WP_070251175.1">
    <property type="nucleotide sequence ID" value="NZ_LROM01000129.1"/>
</dbReference>
<dbReference type="Pfam" id="PF26002">
    <property type="entry name" value="Beta-barrel_AprE"/>
    <property type="match status" value="1"/>
</dbReference>
<dbReference type="SUPFAM" id="SSF111369">
    <property type="entry name" value="HlyD-like secretion proteins"/>
    <property type="match status" value="1"/>
</dbReference>
<dbReference type="Gene3D" id="2.40.50.100">
    <property type="match status" value="1"/>
</dbReference>
<evidence type="ECO:0000256" key="9">
    <source>
        <dbReference type="RuleBase" id="RU365093"/>
    </source>
</evidence>
<dbReference type="InterPro" id="IPR050739">
    <property type="entry name" value="MFP"/>
</dbReference>
<evidence type="ECO:0000256" key="3">
    <source>
        <dbReference type="ARBA" id="ARBA00022448"/>
    </source>
</evidence>
<feature type="domain" description="AprE-like long alpha-helical hairpin" evidence="10">
    <location>
        <begin position="109"/>
        <end position="292"/>
    </location>
</feature>
<evidence type="ECO:0000313" key="13">
    <source>
        <dbReference type="Proteomes" id="UP000175989"/>
    </source>
</evidence>
<dbReference type="EMBL" id="LROM01000129">
    <property type="protein sequence ID" value="OEZ94694.1"/>
    <property type="molecule type" value="Genomic_DNA"/>
</dbReference>
<keyword evidence="3 9" id="KW-0813">Transport</keyword>
<dbReference type="InterPro" id="IPR010129">
    <property type="entry name" value="T1SS_HlyD"/>
</dbReference>
<dbReference type="NCBIfam" id="TIGR01843">
    <property type="entry name" value="type_I_hlyD"/>
    <property type="match status" value="1"/>
</dbReference>